<dbReference type="PANTHER" id="PTHR43798">
    <property type="entry name" value="MONOACYLGLYCEROL LIPASE"/>
    <property type="match status" value="1"/>
</dbReference>
<dbReference type="GO" id="GO:0016020">
    <property type="term" value="C:membrane"/>
    <property type="evidence" value="ECO:0007669"/>
    <property type="project" value="TreeGrafter"/>
</dbReference>
<name>A0A7G9G9W7_9FIRM</name>
<evidence type="ECO:0000313" key="4">
    <source>
        <dbReference type="Proteomes" id="UP000515860"/>
    </source>
</evidence>
<protein>
    <submittedName>
        <fullName evidence="3">Alpha/beta hydrolase</fullName>
    </submittedName>
</protein>
<organism evidence="3 4">
    <name type="scientific">Wansuia hejianensis</name>
    <dbReference type="NCBI Taxonomy" id="2763667"/>
    <lineage>
        <taxon>Bacteria</taxon>
        <taxon>Bacillati</taxon>
        <taxon>Bacillota</taxon>
        <taxon>Clostridia</taxon>
        <taxon>Lachnospirales</taxon>
        <taxon>Lachnospiraceae</taxon>
        <taxon>Wansuia</taxon>
    </lineage>
</organism>
<sequence>MDIKLHFTEKGAGEPLILLHGNGESSEYFIHQIGYFSSKYRVIAVDTRGHGRSPRGSAAFTIRQFAEDLLCFMDEQEMKEANLLGFSDGGNIALMFALKYPERVKRLILNGANLNAKGVRPSVQIPIEIGYRIASLFAKRSREARINAEILGLMVKEPRIDPGELGRLRVRTLVIAGQKDMIKQSHTELIYKSLPDARLAIIPGDHFIAGKNPEAFNRTVEKFLNENPA</sequence>
<dbReference type="Gene3D" id="3.40.50.1820">
    <property type="entry name" value="alpha/beta hydrolase"/>
    <property type="match status" value="1"/>
</dbReference>
<dbReference type="RefSeq" id="WP_118644071.1">
    <property type="nucleotide sequence ID" value="NZ_CP060635.1"/>
</dbReference>
<dbReference type="KEGG" id="whj:H9Q79_11765"/>
<dbReference type="Proteomes" id="UP000515860">
    <property type="component" value="Chromosome"/>
</dbReference>
<dbReference type="PANTHER" id="PTHR43798:SF31">
    <property type="entry name" value="AB HYDROLASE SUPERFAMILY PROTEIN YCLE"/>
    <property type="match status" value="1"/>
</dbReference>
<feature type="domain" description="AB hydrolase-1" evidence="2">
    <location>
        <begin position="15"/>
        <end position="113"/>
    </location>
</feature>
<keyword evidence="4" id="KW-1185">Reference proteome</keyword>
<dbReference type="EMBL" id="CP060635">
    <property type="protein sequence ID" value="QNM07599.1"/>
    <property type="molecule type" value="Genomic_DNA"/>
</dbReference>
<dbReference type="InterPro" id="IPR000073">
    <property type="entry name" value="AB_hydrolase_1"/>
</dbReference>
<proteinExistence type="predicted"/>
<dbReference type="PRINTS" id="PR00111">
    <property type="entry name" value="ABHYDROLASE"/>
</dbReference>
<dbReference type="InterPro" id="IPR050266">
    <property type="entry name" value="AB_hydrolase_sf"/>
</dbReference>
<dbReference type="GO" id="GO:0016787">
    <property type="term" value="F:hydrolase activity"/>
    <property type="evidence" value="ECO:0007669"/>
    <property type="project" value="UniProtKB-KW"/>
</dbReference>
<accession>A0A7G9G9W7</accession>
<dbReference type="SUPFAM" id="SSF53474">
    <property type="entry name" value="alpha/beta-Hydrolases"/>
    <property type="match status" value="1"/>
</dbReference>
<evidence type="ECO:0000313" key="3">
    <source>
        <dbReference type="EMBL" id="QNM07599.1"/>
    </source>
</evidence>
<gene>
    <name evidence="3" type="ORF">H9Q79_11765</name>
</gene>
<evidence type="ECO:0000259" key="2">
    <source>
        <dbReference type="Pfam" id="PF00561"/>
    </source>
</evidence>
<dbReference type="AlphaFoldDB" id="A0A7G9G9W7"/>
<evidence type="ECO:0000256" key="1">
    <source>
        <dbReference type="ARBA" id="ARBA00022801"/>
    </source>
</evidence>
<reference evidence="3 4" key="1">
    <citation type="submission" date="2020-08" db="EMBL/GenBank/DDBJ databases">
        <authorList>
            <person name="Liu C."/>
            <person name="Sun Q."/>
        </authorList>
    </citation>
    <scope>NUCLEOTIDE SEQUENCE [LARGE SCALE GENOMIC DNA]</scope>
    <source>
        <strain evidence="3 4">NSJ-29</strain>
    </source>
</reference>
<keyword evidence="1 3" id="KW-0378">Hydrolase</keyword>
<dbReference type="InterPro" id="IPR029058">
    <property type="entry name" value="AB_hydrolase_fold"/>
</dbReference>
<dbReference type="Pfam" id="PF00561">
    <property type="entry name" value="Abhydrolase_1"/>
    <property type="match status" value="1"/>
</dbReference>